<protein>
    <submittedName>
        <fullName evidence="2">Uncharacterized protein</fullName>
    </submittedName>
</protein>
<feature type="non-terminal residue" evidence="2">
    <location>
        <position position="64"/>
    </location>
</feature>
<sequence length="64" mass="6804">AHRSAWKTHSANFDCRGWRVLGLQGLRGRGAGPAGPGEGHGTYLRGPQRAQRDGKPAAQRAGEL</sequence>
<evidence type="ECO:0000256" key="1">
    <source>
        <dbReference type="SAM" id="MobiDB-lite"/>
    </source>
</evidence>
<feature type="compositionally biased region" description="Gly residues" evidence="1">
    <location>
        <begin position="29"/>
        <end position="40"/>
    </location>
</feature>
<feature type="region of interest" description="Disordered" evidence="1">
    <location>
        <begin position="29"/>
        <end position="64"/>
    </location>
</feature>
<gene>
    <name evidence="2" type="ORF">AVDCRST_MAG80-1356</name>
</gene>
<name>A0A6J4QGH6_9ACTN</name>
<organism evidence="2">
    <name type="scientific">uncultured Rubrobacteraceae bacterium</name>
    <dbReference type="NCBI Taxonomy" id="349277"/>
    <lineage>
        <taxon>Bacteria</taxon>
        <taxon>Bacillati</taxon>
        <taxon>Actinomycetota</taxon>
        <taxon>Rubrobacteria</taxon>
        <taxon>Rubrobacterales</taxon>
        <taxon>Rubrobacteraceae</taxon>
        <taxon>environmental samples</taxon>
    </lineage>
</organism>
<feature type="non-terminal residue" evidence="2">
    <location>
        <position position="1"/>
    </location>
</feature>
<proteinExistence type="predicted"/>
<evidence type="ECO:0000313" key="2">
    <source>
        <dbReference type="EMBL" id="CAA9441289.1"/>
    </source>
</evidence>
<dbReference type="AlphaFoldDB" id="A0A6J4QGH6"/>
<reference evidence="2" key="1">
    <citation type="submission" date="2020-02" db="EMBL/GenBank/DDBJ databases">
        <authorList>
            <person name="Meier V. D."/>
        </authorList>
    </citation>
    <scope>NUCLEOTIDE SEQUENCE</scope>
    <source>
        <strain evidence="2">AVDCRST_MAG80</strain>
    </source>
</reference>
<accession>A0A6J4QGH6</accession>
<dbReference type="EMBL" id="CADCVC010000115">
    <property type="protein sequence ID" value="CAA9441289.1"/>
    <property type="molecule type" value="Genomic_DNA"/>
</dbReference>